<accession>A0AAC9TZY8</accession>
<dbReference type="PANTHER" id="PTHR10953">
    <property type="entry name" value="UBIQUITIN-ACTIVATING ENZYME E1"/>
    <property type="match status" value="1"/>
</dbReference>
<dbReference type="GO" id="GO:0008641">
    <property type="term" value="F:ubiquitin-like modifier activating enzyme activity"/>
    <property type="evidence" value="ECO:0007669"/>
    <property type="project" value="InterPro"/>
</dbReference>
<feature type="domain" description="THIF-type NAD/FAD binding fold" evidence="2">
    <location>
        <begin position="11"/>
        <end position="248"/>
    </location>
</feature>
<dbReference type="KEGG" id="smav:CFF01_08810"/>
<reference evidence="3 4" key="1">
    <citation type="submission" date="2017-06" db="EMBL/GenBank/DDBJ databases">
        <title>Complete genome sequence of Shewanella marisflavi EP1 associated with anaerobic 2,4-dinitrotoluene reduction and salt tolerance.</title>
        <authorList>
            <person name="Huang J."/>
        </authorList>
    </citation>
    <scope>NUCLEOTIDE SEQUENCE [LARGE SCALE GENOMIC DNA]</scope>
    <source>
        <strain evidence="3 4">EP1</strain>
    </source>
</reference>
<protein>
    <submittedName>
        <fullName evidence="3">Thiamine biosynthesis protein ThiF</fullName>
    </submittedName>
</protein>
<dbReference type="InterPro" id="IPR000594">
    <property type="entry name" value="ThiF_NAD_FAD-bd"/>
</dbReference>
<dbReference type="Proteomes" id="UP000198233">
    <property type="component" value="Chromosome"/>
</dbReference>
<evidence type="ECO:0000313" key="4">
    <source>
        <dbReference type="Proteomes" id="UP000198233"/>
    </source>
</evidence>
<organism evidence="3 4">
    <name type="scientific">Shewanella marisflavi</name>
    <dbReference type="NCBI Taxonomy" id="260364"/>
    <lineage>
        <taxon>Bacteria</taxon>
        <taxon>Pseudomonadati</taxon>
        <taxon>Pseudomonadota</taxon>
        <taxon>Gammaproteobacteria</taxon>
        <taxon>Alteromonadales</taxon>
        <taxon>Shewanellaceae</taxon>
        <taxon>Shewanella</taxon>
    </lineage>
</organism>
<evidence type="ECO:0000256" key="1">
    <source>
        <dbReference type="ARBA" id="ARBA00009919"/>
    </source>
</evidence>
<dbReference type="GO" id="GO:0004792">
    <property type="term" value="F:thiosulfate-cyanide sulfurtransferase activity"/>
    <property type="evidence" value="ECO:0007669"/>
    <property type="project" value="TreeGrafter"/>
</dbReference>
<evidence type="ECO:0000313" key="3">
    <source>
        <dbReference type="EMBL" id="ASJ96677.1"/>
    </source>
</evidence>
<dbReference type="Gene3D" id="3.40.50.720">
    <property type="entry name" value="NAD(P)-binding Rossmann-like Domain"/>
    <property type="match status" value="1"/>
</dbReference>
<dbReference type="Pfam" id="PF00899">
    <property type="entry name" value="ThiF"/>
    <property type="match status" value="1"/>
</dbReference>
<dbReference type="AlphaFoldDB" id="A0AAC9TZY8"/>
<dbReference type="GO" id="GO:0016779">
    <property type="term" value="F:nucleotidyltransferase activity"/>
    <property type="evidence" value="ECO:0007669"/>
    <property type="project" value="TreeGrafter"/>
</dbReference>
<dbReference type="PANTHER" id="PTHR10953:SF240">
    <property type="entry name" value="SULFUR CARRIER PROTEIN THIS ADENYLYLTRANSFERASE"/>
    <property type="match status" value="1"/>
</dbReference>
<dbReference type="SUPFAM" id="SSF69572">
    <property type="entry name" value="Activating enzymes of the ubiquitin-like proteins"/>
    <property type="match status" value="1"/>
</dbReference>
<dbReference type="InterPro" id="IPR045886">
    <property type="entry name" value="ThiF/MoeB/HesA"/>
</dbReference>
<gene>
    <name evidence="3" type="ORF">CFF01_08810</name>
</gene>
<dbReference type="GO" id="GO:0005829">
    <property type="term" value="C:cytosol"/>
    <property type="evidence" value="ECO:0007669"/>
    <property type="project" value="TreeGrafter"/>
</dbReference>
<dbReference type="RefSeq" id="WP_088904556.1">
    <property type="nucleotide sequence ID" value="NZ_CP022272.1"/>
</dbReference>
<evidence type="ECO:0000259" key="2">
    <source>
        <dbReference type="Pfam" id="PF00899"/>
    </source>
</evidence>
<name>A0AAC9TZY8_9GAMM</name>
<dbReference type="FunFam" id="3.40.50.720:FF:000080">
    <property type="entry name" value="Thiazole biosynthesis adenylyltransferase ThiF"/>
    <property type="match status" value="1"/>
</dbReference>
<proteinExistence type="inferred from homology"/>
<sequence>MPLADQQFIQFSRQILLPEVGEDGQQCLMAARVAIVGIGGLGQLCAQYLSAAGIGGLTLIDDDKVELSNLPRQLLFSLDDCGKYKALVAQQKLGSGHYNADICQITAKTERLNRQNARTLFGDVDLVLDCSDNFATRHCVNAACVAANLPNVVGSAAHFSGQLMAFDLSRAPEAGCYHCVFPAELRVSENCSTLGVLGPMVGTMASMQALLALKLIMELGGLGEMQRYNGLMAEMHKVRLRRDPHCPVCADMAKER</sequence>
<dbReference type="CDD" id="cd00757">
    <property type="entry name" value="ThiF_MoeB_HesA_family"/>
    <property type="match status" value="1"/>
</dbReference>
<dbReference type="GO" id="GO:0008146">
    <property type="term" value="F:sulfotransferase activity"/>
    <property type="evidence" value="ECO:0007669"/>
    <property type="project" value="TreeGrafter"/>
</dbReference>
<dbReference type="EMBL" id="CP022272">
    <property type="protein sequence ID" value="ASJ96677.1"/>
    <property type="molecule type" value="Genomic_DNA"/>
</dbReference>
<comment type="similarity">
    <text evidence="1">Belongs to the HesA/MoeB/ThiF family.</text>
</comment>
<dbReference type="InterPro" id="IPR035985">
    <property type="entry name" value="Ubiquitin-activating_enz"/>
</dbReference>